<keyword evidence="2" id="KW-1185">Reference proteome</keyword>
<protein>
    <submittedName>
        <fullName evidence="3">Tudor domain-containing protein</fullName>
    </submittedName>
</protein>
<gene>
    <name evidence="1" type="ORF">SBAD_LOCUS5255</name>
</gene>
<reference evidence="3" key="1">
    <citation type="submission" date="2016-06" db="UniProtKB">
        <authorList>
            <consortium name="WormBaseParasite"/>
        </authorList>
    </citation>
    <scope>IDENTIFICATION</scope>
</reference>
<reference evidence="1 2" key="2">
    <citation type="submission" date="2018-11" db="EMBL/GenBank/DDBJ databases">
        <authorList>
            <consortium name="Pathogen Informatics"/>
        </authorList>
    </citation>
    <scope>NUCLEOTIDE SEQUENCE [LARGE SCALE GENOMIC DNA]</scope>
</reference>
<proteinExistence type="predicted"/>
<organism evidence="3">
    <name type="scientific">Soboliphyme baturini</name>
    <dbReference type="NCBI Taxonomy" id="241478"/>
    <lineage>
        <taxon>Eukaryota</taxon>
        <taxon>Metazoa</taxon>
        <taxon>Ecdysozoa</taxon>
        <taxon>Nematoda</taxon>
        <taxon>Enoplea</taxon>
        <taxon>Dorylaimia</taxon>
        <taxon>Dioctophymatida</taxon>
        <taxon>Dioctophymatoidea</taxon>
        <taxon>Soboliphymatidae</taxon>
        <taxon>Soboliphyme</taxon>
    </lineage>
</organism>
<name>A0A183INQ9_9BILA</name>
<dbReference type="Proteomes" id="UP000270296">
    <property type="component" value="Unassembled WGS sequence"/>
</dbReference>
<dbReference type="WBParaSite" id="SBAD_0000547101-mRNA-1">
    <property type="protein sequence ID" value="SBAD_0000547101-mRNA-1"/>
    <property type="gene ID" value="SBAD_0000547101"/>
</dbReference>
<evidence type="ECO:0000313" key="2">
    <source>
        <dbReference type="Proteomes" id="UP000270296"/>
    </source>
</evidence>
<evidence type="ECO:0000313" key="1">
    <source>
        <dbReference type="EMBL" id="VDP06745.1"/>
    </source>
</evidence>
<dbReference type="AlphaFoldDB" id="A0A183INQ9"/>
<accession>A0A183INQ9</accession>
<dbReference type="EMBL" id="UZAM01008867">
    <property type="protein sequence ID" value="VDP06745.1"/>
    <property type="molecule type" value="Genomic_DNA"/>
</dbReference>
<sequence>MDSDRRMAKLRAGRENEALLKEFGLASKCMYLVAGTVIAGQDCGVRYFKDNQRVMGYILLEDRSDWSSGMQVEINPLYLVDLDDECDISHAVELVGKCYPMYVALYEMARVTSEDTVLVYSPEDVATSYLLYNLCQSFGLNCTVVADDDLQAMRLKSNNVNAGEVNSCSSSFR</sequence>
<evidence type="ECO:0000313" key="3">
    <source>
        <dbReference type="WBParaSite" id="SBAD_0000547101-mRNA-1"/>
    </source>
</evidence>